<dbReference type="AlphaFoldDB" id="A0A6C0C108"/>
<accession>A0A6C0C108</accession>
<organism evidence="1">
    <name type="scientific">viral metagenome</name>
    <dbReference type="NCBI Taxonomy" id="1070528"/>
    <lineage>
        <taxon>unclassified sequences</taxon>
        <taxon>metagenomes</taxon>
        <taxon>organismal metagenomes</taxon>
    </lineage>
</organism>
<name>A0A6C0C108_9ZZZZ</name>
<sequence length="318" mass="38533">MKLSFSEKKYILKTFPRIELSYEKKIYKKFQSADIYLTIPKGKKFFLWFRFYKGKPCCIFLELSNTKKSISNIYIFNVSFKSILCSGKYGTICFGTIFYYKNSRFFNTENIFYYKNKSIENKNQNFKLNKLLQLFKNNIKQIGFTNNDIILGMPIIETNKEKIISIAETLPYQLYSIQHRNLVKNTPFFNEQIKQRYEMTFTVKPDVKTEIYYCYYNENNNLKQHNVLYINDYKTSIFMNRLFRRIIENENIDNIEESEDEDDFENISDDKFVYLDKQYNIECVYCEKYKLWKPLKLADQNKEICTRNQLMSIEKNYI</sequence>
<proteinExistence type="predicted"/>
<dbReference type="EMBL" id="MN739297">
    <property type="protein sequence ID" value="QHS97464.1"/>
    <property type="molecule type" value="Genomic_DNA"/>
</dbReference>
<reference evidence="1" key="1">
    <citation type="journal article" date="2020" name="Nature">
        <title>Giant virus diversity and host interactions through global metagenomics.</title>
        <authorList>
            <person name="Schulz F."/>
            <person name="Roux S."/>
            <person name="Paez-Espino D."/>
            <person name="Jungbluth S."/>
            <person name="Walsh D.A."/>
            <person name="Denef V.J."/>
            <person name="McMahon K.D."/>
            <person name="Konstantinidis K.T."/>
            <person name="Eloe-Fadrosh E.A."/>
            <person name="Kyrpides N.C."/>
            <person name="Woyke T."/>
        </authorList>
    </citation>
    <scope>NUCLEOTIDE SEQUENCE</scope>
    <source>
        <strain evidence="1">GVMAG-M-3300020169-51</strain>
    </source>
</reference>
<protein>
    <submittedName>
        <fullName evidence="1">Uncharacterized protein</fullName>
    </submittedName>
</protein>
<evidence type="ECO:0000313" key="1">
    <source>
        <dbReference type="EMBL" id="QHS97464.1"/>
    </source>
</evidence>